<dbReference type="SUPFAM" id="SSF53271">
    <property type="entry name" value="PRTase-like"/>
    <property type="match status" value="1"/>
</dbReference>
<comment type="cofactor">
    <cofactor evidence="15">
        <name>Mg(2+)</name>
        <dbReference type="ChEBI" id="CHEBI:18420"/>
    </cofactor>
    <text evidence="15">Binds 1 Mg(2+) ion per subunit. The magnesium is bound as Mg-PRPP.</text>
</comment>
<dbReference type="NCBIfam" id="TIGR01091">
    <property type="entry name" value="upp"/>
    <property type="match status" value="1"/>
</dbReference>
<gene>
    <name evidence="15 17" type="primary">upp</name>
    <name evidence="17" type="ORF">JCR33_12645</name>
</gene>
<evidence type="ECO:0000256" key="15">
    <source>
        <dbReference type="HAMAP-Rule" id="MF_01218"/>
    </source>
</evidence>
<dbReference type="EMBL" id="JAEKJA010000009">
    <property type="protein sequence ID" value="MBJ3776547.1"/>
    <property type="molecule type" value="Genomic_DNA"/>
</dbReference>
<dbReference type="CDD" id="cd06223">
    <property type="entry name" value="PRTases_typeI"/>
    <property type="match status" value="1"/>
</dbReference>
<evidence type="ECO:0000256" key="13">
    <source>
        <dbReference type="ARBA" id="ARBA00072146"/>
    </source>
</evidence>
<dbReference type="FunFam" id="3.40.50.2020:FF:000003">
    <property type="entry name" value="Uracil phosphoribosyltransferase"/>
    <property type="match status" value="1"/>
</dbReference>
<dbReference type="Pfam" id="PF14681">
    <property type="entry name" value="UPRTase"/>
    <property type="match status" value="1"/>
</dbReference>
<dbReference type="AlphaFoldDB" id="A0A934MDM9"/>
<feature type="binding site" evidence="15">
    <location>
        <position position="205"/>
    </location>
    <ligand>
        <name>5-phospho-alpha-D-ribose 1-diphosphate</name>
        <dbReference type="ChEBI" id="CHEBI:58017"/>
    </ligand>
</feature>
<evidence type="ECO:0000256" key="10">
    <source>
        <dbReference type="ARBA" id="ARBA00031082"/>
    </source>
</evidence>
<reference evidence="17" key="1">
    <citation type="submission" date="2020-12" db="EMBL/GenBank/DDBJ databases">
        <title>Bacterial taxonomy.</title>
        <authorList>
            <person name="Pan X."/>
        </authorList>
    </citation>
    <scope>NUCLEOTIDE SEQUENCE</scope>
    <source>
        <strain evidence="17">B2012</strain>
    </source>
</reference>
<evidence type="ECO:0000256" key="9">
    <source>
        <dbReference type="ARBA" id="ARBA00023134"/>
    </source>
</evidence>
<comment type="similarity">
    <text evidence="2 15">Belongs to the UPRTase family.</text>
</comment>
<keyword evidence="5 15" id="KW-0328">Glycosyltransferase</keyword>
<dbReference type="GO" id="GO:0004845">
    <property type="term" value="F:uracil phosphoribosyltransferase activity"/>
    <property type="evidence" value="ECO:0007669"/>
    <property type="project" value="UniProtKB-UniRule"/>
</dbReference>
<evidence type="ECO:0000313" key="17">
    <source>
        <dbReference type="EMBL" id="MBJ3776547.1"/>
    </source>
</evidence>
<dbReference type="EC" id="2.4.2.9" evidence="3 15"/>
<keyword evidence="18" id="KW-1185">Reference proteome</keyword>
<keyword evidence="9 15" id="KW-0342">GTP-binding</keyword>
<comment type="pathway">
    <text evidence="1 15">Pyrimidine metabolism; UMP biosynthesis via salvage pathway; UMP from uracil: step 1/1.</text>
</comment>
<evidence type="ECO:0000256" key="4">
    <source>
        <dbReference type="ARBA" id="ARBA00022533"/>
    </source>
</evidence>
<keyword evidence="8 15" id="KW-0460">Magnesium</keyword>
<protein>
    <recommendedName>
        <fullName evidence="13 15">Uracil phosphoribosyltransferase</fullName>
        <ecNumber evidence="3 15">2.4.2.9</ecNumber>
    </recommendedName>
    <alternativeName>
        <fullName evidence="10 15">UMP pyrophosphorylase</fullName>
    </alternativeName>
    <alternativeName>
        <fullName evidence="14 15">UPRTase</fullName>
    </alternativeName>
</protein>
<dbReference type="Gene3D" id="3.40.50.2020">
    <property type="match status" value="1"/>
</dbReference>
<dbReference type="InterPro" id="IPR034332">
    <property type="entry name" value="Upp_B"/>
</dbReference>
<evidence type="ECO:0000256" key="3">
    <source>
        <dbReference type="ARBA" id="ARBA00011894"/>
    </source>
</evidence>
<dbReference type="GO" id="GO:0005737">
    <property type="term" value="C:cytoplasm"/>
    <property type="evidence" value="ECO:0007669"/>
    <property type="project" value="UniProtKB-ARBA"/>
</dbReference>
<evidence type="ECO:0000256" key="11">
    <source>
        <dbReference type="ARBA" id="ARBA00052919"/>
    </source>
</evidence>
<keyword evidence="6 15" id="KW-0808">Transferase</keyword>
<dbReference type="RefSeq" id="WP_198882442.1">
    <property type="nucleotide sequence ID" value="NZ_JAEKJA010000009.1"/>
</dbReference>
<keyword evidence="4 15" id="KW-0021">Allosteric enzyme</keyword>
<comment type="activity regulation">
    <text evidence="15">Allosterically activated by GTP.</text>
</comment>
<evidence type="ECO:0000256" key="6">
    <source>
        <dbReference type="ARBA" id="ARBA00022679"/>
    </source>
</evidence>
<organism evidence="17 18">
    <name type="scientific">Acuticoccus mangrovi</name>
    <dbReference type="NCBI Taxonomy" id="2796142"/>
    <lineage>
        <taxon>Bacteria</taxon>
        <taxon>Pseudomonadati</taxon>
        <taxon>Pseudomonadota</taxon>
        <taxon>Alphaproteobacteria</taxon>
        <taxon>Hyphomicrobiales</taxon>
        <taxon>Amorphaceae</taxon>
        <taxon>Acuticoccus</taxon>
    </lineage>
</organism>
<comment type="caution">
    <text evidence="17">The sequence shown here is derived from an EMBL/GenBank/DDBJ whole genome shotgun (WGS) entry which is preliminary data.</text>
</comment>
<dbReference type="InterPro" id="IPR050054">
    <property type="entry name" value="UPRTase/APRTase"/>
</dbReference>
<dbReference type="PANTHER" id="PTHR32315:SF4">
    <property type="entry name" value="URACIL PHOSPHORIBOSYLTRANSFERASE, CHLOROPLASTIC"/>
    <property type="match status" value="1"/>
</dbReference>
<dbReference type="NCBIfam" id="NF001097">
    <property type="entry name" value="PRK00129.1"/>
    <property type="match status" value="1"/>
</dbReference>
<feature type="binding site" evidence="15">
    <location>
        <position position="109"/>
    </location>
    <ligand>
        <name>5-phospho-alpha-D-ribose 1-diphosphate</name>
        <dbReference type="ChEBI" id="CHEBI:58017"/>
    </ligand>
</feature>
<evidence type="ECO:0000313" key="18">
    <source>
        <dbReference type="Proteomes" id="UP000609531"/>
    </source>
</evidence>
<evidence type="ECO:0000256" key="12">
    <source>
        <dbReference type="ARBA" id="ARBA00056901"/>
    </source>
</evidence>
<evidence type="ECO:0000259" key="16">
    <source>
        <dbReference type="Pfam" id="PF14681"/>
    </source>
</evidence>
<dbReference type="GO" id="GO:0005525">
    <property type="term" value="F:GTP binding"/>
    <property type="evidence" value="ECO:0007669"/>
    <property type="project" value="UniProtKB-KW"/>
</dbReference>
<feature type="domain" description="Phosphoribosyltransferase" evidence="16">
    <location>
        <begin position="11"/>
        <end position="213"/>
    </location>
</feature>
<comment type="function">
    <text evidence="12 15">Catalyzes the conversion of uracil and 5-phospho-alpha-D-ribose 1-diphosphate (PRPP) to UMP and diphosphate.</text>
</comment>
<evidence type="ECO:0000256" key="7">
    <source>
        <dbReference type="ARBA" id="ARBA00022741"/>
    </source>
</evidence>
<feature type="binding site" evidence="15">
    <location>
        <begin position="136"/>
        <end position="144"/>
    </location>
    <ligand>
        <name>5-phospho-alpha-D-ribose 1-diphosphate</name>
        <dbReference type="ChEBI" id="CHEBI:58017"/>
    </ligand>
</feature>
<comment type="catalytic activity">
    <reaction evidence="11 15">
        <text>UMP + diphosphate = 5-phospho-alpha-D-ribose 1-diphosphate + uracil</text>
        <dbReference type="Rhea" id="RHEA:13017"/>
        <dbReference type="ChEBI" id="CHEBI:17568"/>
        <dbReference type="ChEBI" id="CHEBI:33019"/>
        <dbReference type="ChEBI" id="CHEBI:57865"/>
        <dbReference type="ChEBI" id="CHEBI:58017"/>
        <dbReference type="EC" id="2.4.2.9"/>
    </reaction>
</comment>
<evidence type="ECO:0000256" key="8">
    <source>
        <dbReference type="ARBA" id="ARBA00022842"/>
    </source>
</evidence>
<evidence type="ECO:0000256" key="14">
    <source>
        <dbReference type="ARBA" id="ARBA00079807"/>
    </source>
</evidence>
<dbReference type="GO" id="GO:0006223">
    <property type="term" value="P:uracil salvage"/>
    <property type="evidence" value="ECO:0007669"/>
    <property type="project" value="InterPro"/>
</dbReference>
<dbReference type="InterPro" id="IPR029057">
    <property type="entry name" value="PRTase-like"/>
</dbReference>
<sequence>MSSLDFPQVTVIDHPLVQHKLTIMRDKSTSTAGFRQLLREIAMLLCYEATRDLTLEMVEIETPLMPMRAPMLSGKKLVFAPILRAGEGLLDGMLDLVPAARVAHVGLYRDPKTLSAVEYYFKAPDDMGDRRVIVLDPMLATANSAIAAVDRLKEAGSTDMRFVCLLAAPEGIDNFHGHHPEVPIVTAAIDEALNDHGYIVPGLGDAGDRMFGTK</sequence>
<proteinExistence type="inferred from homology"/>
<evidence type="ECO:0000256" key="2">
    <source>
        <dbReference type="ARBA" id="ARBA00009516"/>
    </source>
</evidence>
<dbReference type="InterPro" id="IPR000836">
    <property type="entry name" value="PRTase_dom"/>
</dbReference>
<accession>A0A934MDM9</accession>
<name>A0A934MDM9_9HYPH</name>
<feature type="binding site" evidence="15">
    <location>
        <position position="84"/>
    </location>
    <ligand>
        <name>5-phospho-alpha-D-ribose 1-diphosphate</name>
        <dbReference type="ChEBI" id="CHEBI:58017"/>
    </ligand>
</feature>
<evidence type="ECO:0000256" key="1">
    <source>
        <dbReference type="ARBA" id="ARBA00005180"/>
    </source>
</evidence>
<dbReference type="PANTHER" id="PTHR32315">
    <property type="entry name" value="ADENINE PHOSPHORIBOSYLTRANSFERASE"/>
    <property type="match status" value="1"/>
</dbReference>
<dbReference type="Proteomes" id="UP000609531">
    <property type="component" value="Unassembled WGS sequence"/>
</dbReference>
<feature type="binding site" evidence="15">
    <location>
        <begin position="204"/>
        <end position="206"/>
    </location>
    <ligand>
        <name>uracil</name>
        <dbReference type="ChEBI" id="CHEBI:17568"/>
    </ligand>
</feature>
<dbReference type="GO" id="GO:0000287">
    <property type="term" value="F:magnesium ion binding"/>
    <property type="evidence" value="ECO:0007669"/>
    <property type="project" value="UniProtKB-UniRule"/>
</dbReference>
<keyword evidence="7 15" id="KW-0547">Nucleotide-binding</keyword>
<dbReference type="HAMAP" id="MF_01218_B">
    <property type="entry name" value="Upp_B"/>
    <property type="match status" value="1"/>
</dbReference>
<dbReference type="GO" id="GO:0044206">
    <property type="term" value="P:UMP salvage"/>
    <property type="evidence" value="ECO:0007669"/>
    <property type="project" value="UniProtKB-UniRule"/>
</dbReference>
<feature type="binding site" evidence="15">
    <location>
        <position position="199"/>
    </location>
    <ligand>
        <name>uracil</name>
        <dbReference type="ChEBI" id="CHEBI:17568"/>
    </ligand>
</feature>
<evidence type="ECO:0000256" key="5">
    <source>
        <dbReference type="ARBA" id="ARBA00022676"/>
    </source>
</evidence>
<dbReference type="InterPro" id="IPR005765">
    <property type="entry name" value="UPRT"/>
</dbReference>